<accession>A0AAN5LCK1</accession>
<feature type="compositionally biased region" description="Low complexity" evidence="1">
    <location>
        <begin position="250"/>
        <end position="265"/>
    </location>
</feature>
<evidence type="ECO:0000256" key="1">
    <source>
        <dbReference type="SAM" id="MobiDB-lite"/>
    </source>
</evidence>
<dbReference type="Pfam" id="PF07157">
    <property type="entry name" value="DNA_circ_N"/>
    <property type="match status" value="1"/>
</dbReference>
<gene>
    <name evidence="3" type="ORF">I8Y21_004731</name>
</gene>
<comment type="caution">
    <text evidence="3">The sequence shown here is derived from an EMBL/GenBank/DDBJ whole genome shotgun (WGS) entry which is preliminary data.</text>
</comment>
<dbReference type="Proteomes" id="UP000856143">
    <property type="component" value="Unassembled WGS sequence"/>
</dbReference>
<name>A0AAN5LCK1_KLEOX</name>
<reference evidence="3" key="1">
    <citation type="journal article" date="2018" name="Genome Biol.">
        <title>SKESA: strategic k-mer extension for scrupulous assemblies.</title>
        <authorList>
            <person name="Souvorov A."/>
            <person name="Agarwala R."/>
            <person name="Lipman D.J."/>
        </authorList>
    </citation>
    <scope>NUCLEOTIDE SEQUENCE</scope>
    <source>
        <strain evidence="3">R404</strain>
    </source>
</reference>
<organism evidence="3 4">
    <name type="scientific">Klebsiella oxytoca</name>
    <dbReference type="NCBI Taxonomy" id="571"/>
    <lineage>
        <taxon>Bacteria</taxon>
        <taxon>Pseudomonadati</taxon>
        <taxon>Pseudomonadota</taxon>
        <taxon>Gammaproteobacteria</taxon>
        <taxon>Enterobacterales</taxon>
        <taxon>Enterobacteriaceae</taxon>
        <taxon>Klebsiella/Raoultella group</taxon>
        <taxon>Klebsiella</taxon>
    </lineage>
</organism>
<proteinExistence type="predicted"/>
<protein>
    <submittedName>
        <fullName evidence="3">Multidrug DMT transporter permease</fullName>
    </submittedName>
</protein>
<evidence type="ECO:0000313" key="4">
    <source>
        <dbReference type="Proteomes" id="UP000856143"/>
    </source>
</evidence>
<evidence type="ECO:0000313" key="3">
    <source>
        <dbReference type="EMBL" id="HAT1683969.1"/>
    </source>
</evidence>
<evidence type="ECO:0000259" key="2">
    <source>
        <dbReference type="Pfam" id="PF07157"/>
    </source>
</evidence>
<feature type="region of interest" description="Disordered" evidence="1">
    <location>
        <begin position="242"/>
        <end position="275"/>
    </location>
</feature>
<feature type="domain" description="DNA circulation N-terminal" evidence="2">
    <location>
        <begin position="7"/>
        <end position="92"/>
    </location>
</feature>
<sequence>MSVTDGKGSFRGVPFLVCKEQRERGGRNIVKREYPLRESGGADDLGPKLPAFTFAVMVHGEDAQAQRKRLREALYAPGAGELTHPDYGTLNVLIDSFESRYNVTEQGVVEFTITAIPQANDTAPEAQQDTAGKLATQSGSGLNSIFTTLADGWTGVSESLHDLQAMVDTVSEKIDALENTVSSVGIMQDISLFTASFAALRGNITGLITQPLRMARQFAGVFSGLTALPSLPGMSLLDGTSRSNGRAGANAGVNPVSGSGSASSGTPGGSLVSPDADTVSQGGTQLYHALGALHDTLAAQDRQRDLNGLTPGAQGSIRLLQTVMQSAAVLAQAQTAGSLLTVALTQAQPGETVTPVQVTVPLLQSAADVRAVSRSLGQALDDQVLAFSALGYTGTALALRDVRLALIADLTTRGVQLPGITQVAVRTTEPALVTLYRATGDSRAWQRFVRRNGITDPLFVPGGETVEVTDAQ</sequence>
<dbReference type="EMBL" id="DACSEO010000079">
    <property type="protein sequence ID" value="HAT1683969.1"/>
    <property type="molecule type" value="Genomic_DNA"/>
</dbReference>
<dbReference type="InterPro" id="IPR009826">
    <property type="entry name" value="DNA_circ_N"/>
</dbReference>
<dbReference type="AlphaFoldDB" id="A0AAN5LCK1"/>
<reference evidence="3" key="2">
    <citation type="submission" date="2020-11" db="EMBL/GenBank/DDBJ databases">
        <authorList>
            <consortium name="NCBI Pathogen Detection Project"/>
        </authorList>
    </citation>
    <scope>NUCLEOTIDE SEQUENCE</scope>
    <source>
        <strain evidence="3">R404</strain>
    </source>
</reference>